<keyword evidence="3" id="KW-1185">Reference proteome</keyword>
<sequence>MCLTPPFTLYADQSYPEHRFTHSDWTQTSFGVPIDFDFDDLVHKACDEDVVADLCETPHEDHPPPTSLQTEIHRPCVLSHLLVHNTSSSPDPLNSPVQHTHLPRQKRSTRNKWDKKRSLAPISNTTNLKSVACKRQAKADDVPTNLATAFRYPRLSGKEGL</sequence>
<dbReference type="Proteomes" id="UP000027265">
    <property type="component" value="Unassembled WGS sequence"/>
</dbReference>
<proteinExistence type="predicted"/>
<accession>A0A067PE85</accession>
<feature type="compositionally biased region" description="Basic residues" evidence="1">
    <location>
        <begin position="101"/>
        <end position="115"/>
    </location>
</feature>
<name>A0A067PE85_9AGAM</name>
<dbReference type="AlphaFoldDB" id="A0A067PE85"/>
<organism evidence="2 3">
    <name type="scientific">Jaapia argillacea MUCL 33604</name>
    <dbReference type="NCBI Taxonomy" id="933084"/>
    <lineage>
        <taxon>Eukaryota</taxon>
        <taxon>Fungi</taxon>
        <taxon>Dikarya</taxon>
        <taxon>Basidiomycota</taxon>
        <taxon>Agaricomycotina</taxon>
        <taxon>Agaricomycetes</taxon>
        <taxon>Agaricomycetidae</taxon>
        <taxon>Jaapiales</taxon>
        <taxon>Jaapiaceae</taxon>
        <taxon>Jaapia</taxon>
    </lineage>
</organism>
<reference evidence="3" key="1">
    <citation type="journal article" date="2014" name="Proc. Natl. Acad. Sci. U.S.A.">
        <title>Extensive sampling of basidiomycete genomes demonstrates inadequacy of the white-rot/brown-rot paradigm for wood decay fungi.</title>
        <authorList>
            <person name="Riley R."/>
            <person name="Salamov A.A."/>
            <person name="Brown D.W."/>
            <person name="Nagy L.G."/>
            <person name="Floudas D."/>
            <person name="Held B.W."/>
            <person name="Levasseur A."/>
            <person name="Lombard V."/>
            <person name="Morin E."/>
            <person name="Otillar R."/>
            <person name="Lindquist E.A."/>
            <person name="Sun H."/>
            <person name="LaButti K.M."/>
            <person name="Schmutz J."/>
            <person name="Jabbour D."/>
            <person name="Luo H."/>
            <person name="Baker S.E."/>
            <person name="Pisabarro A.G."/>
            <person name="Walton J.D."/>
            <person name="Blanchette R.A."/>
            <person name="Henrissat B."/>
            <person name="Martin F."/>
            <person name="Cullen D."/>
            <person name="Hibbett D.S."/>
            <person name="Grigoriev I.V."/>
        </authorList>
    </citation>
    <scope>NUCLEOTIDE SEQUENCE [LARGE SCALE GENOMIC DNA]</scope>
    <source>
        <strain evidence="3">MUCL 33604</strain>
    </source>
</reference>
<feature type="region of interest" description="Disordered" evidence="1">
    <location>
        <begin position="87"/>
        <end position="121"/>
    </location>
</feature>
<feature type="compositionally biased region" description="Polar residues" evidence="1">
    <location>
        <begin position="87"/>
        <end position="98"/>
    </location>
</feature>
<gene>
    <name evidence="2" type="ORF">JAAARDRAFT_200960</name>
</gene>
<dbReference type="HOGENOM" id="CLU_1643958_0_0_1"/>
<evidence type="ECO:0000313" key="2">
    <source>
        <dbReference type="EMBL" id="KDQ49327.1"/>
    </source>
</evidence>
<dbReference type="EMBL" id="KL197789">
    <property type="protein sequence ID" value="KDQ49327.1"/>
    <property type="molecule type" value="Genomic_DNA"/>
</dbReference>
<protein>
    <submittedName>
        <fullName evidence="2">Uncharacterized protein</fullName>
    </submittedName>
</protein>
<dbReference type="InParanoid" id="A0A067PE85"/>
<evidence type="ECO:0000256" key="1">
    <source>
        <dbReference type="SAM" id="MobiDB-lite"/>
    </source>
</evidence>
<evidence type="ECO:0000313" key="3">
    <source>
        <dbReference type="Proteomes" id="UP000027265"/>
    </source>
</evidence>